<keyword evidence="3" id="KW-1003">Cell membrane</keyword>
<evidence type="ECO:0000256" key="2">
    <source>
        <dbReference type="ARBA" id="ARBA00009592"/>
    </source>
</evidence>
<dbReference type="Pfam" id="PF00560">
    <property type="entry name" value="LRR_1"/>
    <property type="match status" value="1"/>
</dbReference>
<dbReference type="SMART" id="SM00369">
    <property type="entry name" value="LRR_TYP"/>
    <property type="match status" value="6"/>
</dbReference>
<keyword evidence="8 12" id="KW-1133">Transmembrane helix</keyword>
<dbReference type="EMBL" id="KI392832">
    <property type="protein sequence ID" value="ERN10496.1"/>
    <property type="molecule type" value="Genomic_DNA"/>
</dbReference>
<keyword evidence="6" id="KW-0732">Signal</keyword>
<keyword evidence="5 12" id="KW-0812">Transmembrane</keyword>
<dbReference type="Pfam" id="PF13855">
    <property type="entry name" value="LRR_8"/>
    <property type="match status" value="2"/>
</dbReference>
<dbReference type="Gramene" id="ERN10496">
    <property type="protein sequence ID" value="ERN10496"/>
    <property type="gene ID" value="AMTR_s00161p00072020"/>
</dbReference>
<feature type="transmembrane region" description="Helical" evidence="12">
    <location>
        <begin position="327"/>
        <end position="346"/>
    </location>
</feature>
<dbReference type="PRINTS" id="PR00019">
    <property type="entry name" value="LEURICHRPT"/>
</dbReference>
<keyword evidence="4" id="KW-0433">Leucine-rich repeat</keyword>
<dbReference type="InterPro" id="IPR001611">
    <property type="entry name" value="Leu-rich_rpt"/>
</dbReference>
<dbReference type="FunFam" id="3.80.10.10:FF:000111">
    <property type="entry name" value="LRR receptor-like serine/threonine-protein kinase ERECTA"/>
    <property type="match status" value="1"/>
</dbReference>
<reference evidence="14" key="1">
    <citation type="journal article" date="2013" name="Science">
        <title>The Amborella genome and the evolution of flowering plants.</title>
        <authorList>
            <consortium name="Amborella Genome Project"/>
        </authorList>
    </citation>
    <scope>NUCLEOTIDE SEQUENCE [LARGE SCALE GENOMIC DNA]</scope>
</reference>
<dbReference type="InterPro" id="IPR032675">
    <property type="entry name" value="LRR_dom_sf"/>
</dbReference>
<dbReference type="eggNOG" id="KOG0619">
    <property type="taxonomic scope" value="Eukaryota"/>
</dbReference>
<evidence type="ECO:0000313" key="14">
    <source>
        <dbReference type="Proteomes" id="UP000017836"/>
    </source>
</evidence>
<keyword evidence="7" id="KW-0677">Repeat</keyword>
<name>W1PS09_AMBTC</name>
<comment type="similarity">
    <text evidence="2">Belongs to the RLP family.</text>
</comment>
<dbReference type="InterPro" id="IPR003591">
    <property type="entry name" value="Leu-rich_rpt_typical-subtyp"/>
</dbReference>
<dbReference type="FunFam" id="3.80.10.10:FF:000041">
    <property type="entry name" value="LRR receptor-like serine/threonine-protein kinase ERECTA"/>
    <property type="match status" value="1"/>
</dbReference>
<dbReference type="HOGENOM" id="CLU_000288_18_11_1"/>
<gene>
    <name evidence="13" type="ORF">AMTR_s00161p00072020</name>
</gene>
<evidence type="ECO:0000256" key="8">
    <source>
        <dbReference type="ARBA" id="ARBA00022989"/>
    </source>
</evidence>
<feature type="transmembrane region" description="Helical" evidence="12">
    <location>
        <begin position="297"/>
        <end position="320"/>
    </location>
</feature>
<keyword evidence="10" id="KW-0325">Glycoprotein</keyword>
<dbReference type="InterPro" id="IPR051502">
    <property type="entry name" value="RLP_Defense_Trigger"/>
</dbReference>
<evidence type="ECO:0000256" key="4">
    <source>
        <dbReference type="ARBA" id="ARBA00022614"/>
    </source>
</evidence>
<evidence type="ECO:0008006" key="15">
    <source>
        <dbReference type="Google" id="ProtNLM"/>
    </source>
</evidence>
<evidence type="ECO:0000256" key="12">
    <source>
        <dbReference type="SAM" id="Phobius"/>
    </source>
</evidence>
<evidence type="ECO:0000256" key="10">
    <source>
        <dbReference type="ARBA" id="ARBA00023180"/>
    </source>
</evidence>
<dbReference type="GO" id="GO:0012505">
    <property type="term" value="C:endomembrane system"/>
    <property type="evidence" value="ECO:0007669"/>
    <property type="project" value="UniProtKB-SubCell"/>
</dbReference>
<dbReference type="SUPFAM" id="SSF52058">
    <property type="entry name" value="L domain-like"/>
    <property type="match status" value="1"/>
</dbReference>
<dbReference type="OMA" id="HWICYLD"/>
<dbReference type="GO" id="GO:0005886">
    <property type="term" value="C:plasma membrane"/>
    <property type="evidence" value="ECO:0007669"/>
    <property type="project" value="UniProtKB-SubCell"/>
</dbReference>
<evidence type="ECO:0000256" key="5">
    <source>
        <dbReference type="ARBA" id="ARBA00022692"/>
    </source>
</evidence>
<dbReference type="PANTHER" id="PTHR48062:SF52">
    <property type="entry name" value="RECEPTOR-LIKE PROTEIN 8-RELATED"/>
    <property type="match status" value="1"/>
</dbReference>
<evidence type="ECO:0000256" key="9">
    <source>
        <dbReference type="ARBA" id="ARBA00023136"/>
    </source>
</evidence>
<keyword evidence="9 12" id="KW-0472">Membrane</keyword>
<evidence type="ECO:0000256" key="7">
    <source>
        <dbReference type="ARBA" id="ARBA00022737"/>
    </source>
</evidence>
<dbReference type="Proteomes" id="UP000017836">
    <property type="component" value="Unassembled WGS sequence"/>
</dbReference>
<evidence type="ECO:0000256" key="3">
    <source>
        <dbReference type="ARBA" id="ARBA00022475"/>
    </source>
</evidence>
<sequence length="357" mass="39836">MVSGMTNLATLRLSNNKLYGPLLPPGQPSNLLGLESLHLDNNMLTGTIPNELLRSPLLKVLDLGHNHLTGGIPNWLSGLSNLRILILKSNGFHGNIPNEVCHPQNLAILDLSQNDLQGLMPRCFYNVTAWVDGTPKPHIYGLKQLFNYIEEVGFADRNQRNRSLKNRLNGDIPEELGSLDGLHTLNISRNSLTGEIPKSFKGLRQIESLDLSYNELSGAIPHELVLLNTLAVFSVAKNHFAGKIPVEGQFFSFNKSSYDGNPDLCGYPLERNCRNYTTRDEGDEEEEEETSWIDGPLVYYCFIGLCYASGFWGCLGLLFFNGNLNKAYFEAIATAISFLLCMAIKFKRFFCSLGRSR</sequence>
<evidence type="ECO:0000256" key="6">
    <source>
        <dbReference type="ARBA" id="ARBA00022729"/>
    </source>
</evidence>
<evidence type="ECO:0000313" key="13">
    <source>
        <dbReference type="EMBL" id="ERN10496.1"/>
    </source>
</evidence>
<dbReference type="PANTHER" id="PTHR48062">
    <property type="entry name" value="RECEPTOR-LIKE PROTEIN 14"/>
    <property type="match status" value="1"/>
</dbReference>
<evidence type="ECO:0000256" key="11">
    <source>
        <dbReference type="ARBA" id="ARBA00037847"/>
    </source>
</evidence>
<protein>
    <recommendedName>
        <fullName evidence="15">Leucine-rich repeat-containing N-terminal plant-type domain-containing protein</fullName>
    </recommendedName>
</protein>
<dbReference type="STRING" id="13333.W1PS09"/>
<comment type="subcellular location">
    <subcellularLocation>
        <location evidence="1">Cell membrane</location>
    </subcellularLocation>
    <subcellularLocation>
        <location evidence="11">Endomembrane system</location>
        <topology evidence="11">Single-pass membrane protein</topology>
    </subcellularLocation>
</comment>
<dbReference type="Gene3D" id="3.80.10.10">
    <property type="entry name" value="Ribonuclease Inhibitor"/>
    <property type="match status" value="1"/>
</dbReference>
<accession>W1PS09</accession>
<organism evidence="13 14">
    <name type="scientific">Amborella trichopoda</name>
    <dbReference type="NCBI Taxonomy" id="13333"/>
    <lineage>
        <taxon>Eukaryota</taxon>
        <taxon>Viridiplantae</taxon>
        <taxon>Streptophyta</taxon>
        <taxon>Embryophyta</taxon>
        <taxon>Tracheophyta</taxon>
        <taxon>Spermatophyta</taxon>
        <taxon>Magnoliopsida</taxon>
        <taxon>Amborellales</taxon>
        <taxon>Amborellaceae</taxon>
        <taxon>Amborella</taxon>
    </lineage>
</organism>
<keyword evidence="14" id="KW-1185">Reference proteome</keyword>
<evidence type="ECO:0000256" key="1">
    <source>
        <dbReference type="ARBA" id="ARBA00004236"/>
    </source>
</evidence>
<proteinExistence type="inferred from homology"/>
<dbReference type="AlphaFoldDB" id="W1PS09"/>